<evidence type="ECO:0000313" key="1">
    <source>
        <dbReference type="EMBL" id="KAH9529386.1"/>
    </source>
</evidence>
<evidence type="ECO:0000313" key="2">
    <source>
        <dbReference type="Proteomes" id="UP000790347"/>
    </source>
</evidence>
<name>A0A922IF80_DERFA</name>
<organism evidence="1 2">
    <name type="scientific">Dermatophagoides farinae</name>
    <name type="common">American house dust mite</name>
    <dbReference type="NCBI Taxonomy" id="6954"/>
    <lineage>
        <taxon>Eukaryota</taxon>
        <taxon>Metazoa</taxon>
        <taxon>Ecdysozoa</taxon>
        <taxon>Arthropoda</taxon>
        <taxon>Chelicerata</taxon>
        <taxon>Arachnida</taxon>
        <taxon>Acari</taxon>
        <taxon>Acariformes</taxon>
        <taxon>Sarcoptiformes</taxon>
        <taxon>Astigmata</taxon>
        <taxon>Psoroptidia</taxon>
        <taxon>Analgoidea</taxon>
        <taxon>Pyroglyphidae</taxon>
        <taxon>Dermatophagoidinae</taxon>
        <taxon>Dermatophagoides</taxon>
    </lineage>
</organism>
<gene>
    <name evidence="1" type="ORF">DERF_003273</name>
</gene>
<proteinExistence type="predicted"/>
<reference evidence="1" key="1">
    <citation type="submission" date="2013-05" db="EMBL/GenBank/DDBJ databases">
        <authorList>
            <person name="Yim A.K.Y."/>
            <person name="Chan T.F."/>
            <person name="Ji K.M."/>
            <person name="Liu X.Y."/>
            <person name="Zhou J.W."/>
            <person name="Li R.Q."/>
            <person name="Yang K.Y."/>
            <person name="Li J."/>
            <person name="Li M."/>
            <person name="Law P.T.W."/>
            <person name="Wu Y.L."/>
            <person name="Cai Z.L."/>
            <person name="Qin H."/>
            <person name="Bao Y."/>
            <person name="Leung R.K.K."/>
            <person name="Ng P.K.S."/>
            <person name="Zou J."/>
            <person name="Zhong X.J."/>
            <person name="Ran P.X."/>
            <person name="Zhong N.S."/>
            <person name="Liu Z.G."/>
            <person name="Tsui S.K.W."/>
        </authorList>
    </citation>
    <scope>NUCLEOTIDE SEQUENCE</scope>
    <source>
        <strain evidence="1">Derf</strain>
        <tissue evidence="1">Whole organism</tissue>
    </source>
</reference>
<dbReference type="EMBL" id="ASGP02000001">
    <property type="protein sequence ID" value="KAH9529386.1"/>
    <property type="molecule type" value="Genomic_DNA"/>
</dbReference>
<protein>
    <submittedName>
        <fullName evidence="1">Uncharacterized protein</fullName>
    </submittedName>
</protein>
<reference evidence="1" key="2">
    <citation type="journal article" date="2022" name="Res Sq">
        <title>Comparative Genomics Reveals Insights into the Divergent Evolution of Astigmatic Mites and Household Pest Adaptations.</title>
        <authorList>
            <person name="Xiong Q."/>
            <person name="Wan A.T.-Y."/>
            <person name="Liu X.-Y."/>
            <person name="Fung C.S.-H."/>
            <person name="Xiao X."/>
            <person name="Malainual N."/>
            <person name="Hou J."/>
            <person name="Wang L."/>
            <person name="Wang M."/>
            <person name="Yang K."/>
            <person name="Cui Y."/>
            <person name="Leung E."/>
            <person name="Nong W."/>
            <person name="Shin S.-K."/>
            <person name="Au S."/>
            <person name="Jeong K.Y."/>
            <person name="Chew F.T."/>
            <person name="Hui J."/>
            <person name="Leung T.F."/>
            <person name="Tungtrongchitr A."/>
            <person name="Zhong N."/>
            <person name="Liu Z."/>
            <person name="Tsui S."/>
        </authorList>
    </citation>
    <scope>NUCLEOTIDE SEQUENCE</scope>
    <source>
        <strain evidence="1">Derf</strain>
        <tissue evidence="1">Whole organism</tissue>
    </source>
</reference>
<keyword evidence="2" id="KW-1185">Reference proteome</keyword>
<dbReference type="Proteomes" id="UP000790347">
    <property type="component" value="Unassembled WGS sequence"/>
</dbReference>
<sequence>MNLTNEDELMKFIYTTNKLDLFCISETQTTEKSVLIEKKILKESQIAKSATTHNPTTKKNSQINAIFFFKKASVSSIKEKILRWILNEKLPFTTFIFVQCCCSVLND</sequence>
<accession>A0A922IF80</accession>
<comment type="caution">
    <text evidence="1">The sequence shown here is derived from an EMBL/GenBank/DDBJ whole genome shotgun (WGS) entry which is preliminary data.</text>
</comment>
<dbReference type="AlphaFoldDB" id="A0A922IF80"/>